<dbReference type="PANTHER" id="PTHR46250:SF15">
    <property type="entry name" value="OS01G0523800 PROTEIN"/>
    <property type="match status" value="1"/>
</dbReference>
<dbReference type="EMBL" id="WHWC01000019">
    <property type="protein sequence ID" value="KAG8363805.1"/>
    <property type="molecule type" value="Genomic_DNA"/>
</dbReference>
<gene>
    <name evidence="2" type="ORF">BUALT_Bualt19G0060500</name>
</gene>
<evidence type="ECO:0000259" key="1">
    <source>
        <dbReference type="Pfam" id="PF26138"/>
    </source>
</evidence>
<dbReference type="PANTHER" id="PTHR46250">
    <property type="entry name" value="MYB/SANT-LIKE DNA-BINDING DOMAIN PROTEIN-RELATED"/>
    <property type="match status" value="1"/>
</dbReference>
<organism evidence="2 3">
    <name type="scientific">Buddleja alternifolia</name>
    <dbReference type="NCBI Taxonomy" id="168488"/>
    <lineage>
        <taxon>Eukaryota</taxon>
        <taxon>Viridiplantae</taxon>
        <taxon>Streptophyta</taxon>
        <taxon>Embryophyta</taxon>
        <taxon>Tracheophyta</taxon>
        <taxon>Spermatophyta</taxon>
        <taxon>Magnoliopsida</taxon>
        <taxon>eudicotyledons</taxon>
        <taxon>Gunneridae</taxon>
        <taxon>Pentapetalae</taxon>
        <taxon>asterids</taxon>
        <taxon>lamiids</taxon>
        <taxon>Lamiales</taxon>
        <taxon>Scrophulariaceae</taxon>
        <taxon>Buddlejeae</taxon>
        <taxon>Buddleja</taxon>
    </lineage>
</organism>
<dbReference type="AlphaFoldDB" id="A0AAV6WA09"/>
<comment type="caution">
    <text evidence="2">The sequence shown here is derived from an EMBL/GenBank/DDBJ whole genome shotgun (WGS) entry which is preliminary data.</text>
</comment>
<dbReference type="InterPro" id="IPR058353">
    <property type="entry name" value="DUF8040"/>
</dbReference>
<evidence type="ECO:0000313" key="2">
    <source>
        <dbReference type="EMBL" id="KAG8363805.1"/>
    </source>
</evidence>
<keyword evidence="3" id="KW-1185">Reference proteome</keyword>
<accession>A0AAV6WA09</accession>
<dbReference type="Proteomes" id="UP000826271">
    <property type="component" value="Unassembled WGS sequence"/>
</dbReference>
<name>A0AAV6WA09_9LAMI</name>
<evidence type="ECO:0000313" key="3">
    <source>
        <dbReference type="Proteomes" id="UP000826271"/>
    </source>
</evidence>
<protein>
    <recommendedName>
        <fullName evidence="1">DUF8040 domain-containing protein</fullName>
    </recommendedName>
</protein>
<sequence length="378" mass="42992">MPTYSMKFKIQKQLEHMHDLVSFDDETCIDNLRMSRNAFGHLCYILANGGGLENTKNVTVSEQVAIFLIVLAHHKKNCIVKHDFKRSGYTISKHFNSVLSALLKLHNLFLVKPTPIEDDTTNERWKWFKGCLGALDDTYIPFYHTTAYSKIHVLGLQWLRHQAGSEDLLARGYKADNGFKSGYQMLLEQAMSRSGFGWNDATNMITVESEDAWNNFVKTDSNARNMRYKTWPLYKDWVEIFGKDSATGEGAEAILKSMNANYGGSNKSLDKRKRKVVDENDDRFIDPMTSFCDKTNERLGDISRRIGFEHDASLSRKAVYEALGDLGSSLDMEGKILVSHLIVNNTKNMDLFFSLPNDGRKTMVHMILEGKFSGMGGY</sequence>
<proteinExistence type="predicted"/>
<dbReference type="Pfam" id="PF26138">
    <property type="entry name" value="DUF8040"/>
    <property type="match status" value="1"/>
</dbReference>
<feature type="domain" description="DUF8040" evidence="1">
    <location>
        <begin position="15"/>
        <end position="103"/>
    </location>
</feature>
<reference evidence="2" key="1">
    <citation type="submission" date="2019-10" db="EMBL/GenBank/DDBJ databases">
        <authorList>
            <person name="Zhang R."/>
            <person name="Pan Y."/>
            <person name="Wang J."/>
            <person name="Ma R."/>
            <person name="Yu S."/>
        </authorList>
    </citation>
    <scope>NUCLEOTIDE SEQUENCE</scope>
    <source>
        <strain evidence="2">LA-IB0</strain>
        <tissue evidence="2">Leaf</tissue>
    </source>
</reference>